<evidence type="ECO:0000313" key="12">
    <source>
        <dbReference type="EMBL" id="AUB79942.1"/>
    </source>
</evidence>
<dbReference type="EMBL" id="CP020370">
    <property type="protein sequence ID" value="AUB79942.1"/>
    <property type="molecule type" value="Genomic_DNA"/>
</dbReference>
<reference evidence="12 13" key="1">
    <citation type="submission" date="2017-03" db="EMBL/GenBank/DDBJ databases">
        <title>Complete genome sequence of Candidatus 'Thiodictyon syntrophicum' sp. nov. strain Cad16T, a photolithoautotroph purple sulfur bacterium isolated from an alpine meromictic lake.</title>
        <authorList>
            <person name="Luedin S.M."/>
            <person name="Pothier J.F."/>
            <person name="Danza F."/>
            <person name="Storelli N."/>
            <person name="Wittwer M."/>
            <person name="Tonolla M."/>
        </authorList>
    </citation>
    <scope>NUCLEOTIDE SEQUENCE [LARGE SCALE GENOMIC DNA]</scope>
    <source>
        <strain evidence="12 13">Cad16T</strain>
    </source>
</reference>
<dbReference type="RefSeq" id="WP_100917752.1">
    <property type="nucleotide sequence ID" value="NZ_CP020370.1"/>
</dbReference>
<evidence type="ECO:0000256" key="5">
    <source>
        <dbReference type="ARBA" id="ARBA00022519"/>
    </source>
</evidence>
<dbReference type="Gene3D" id="3.55.40.10">
    <property type="entry name" value="minor pseudopilin epsh domain"/>
    <property type="match status" value="1"/>
</dbReference>
<organism evidence="12 13">
    <name type="scientific">Candidatus Thiodictyon syntrophicum</name>
    <dbReference type="NCBI Taxonomy" id="1166950"/>
    <lineage>
        <taxon>Bacteria</taxon>
        <taxon>Pseudomonadati</taxon>
        <taxon>Pseudomonadota</taxon>
        <taxon>Gammaproteobacteria</taxon>
        <taxon>Chromatiales</taxon>
        <taxon>Chromatiaceae</taxon>
        <taxon>Thiodictyon</taxon>
    </lineage>
</organism>
<keyword evidence="7" id="KW-1133">Transmembrane helix</keyword>
<evidence type="ECO:0000259" key="11">
    <source>
        <dbReference type="Pfam" id="PF12019"/>
    </source>
</evidence>
<accession>A0A2K8U2Y3</accession>
<comment type="subcellular location">
    <subcellularLocation>
        <location evidence="1">Cell inner membrane</location>
        <topology evidence="1">Single-pass membrane protein</topology>
    </subcellularLocation>
</comment>
<evidence type="ECO:0000256" key="9">
    <source>
        <dbReference type="ARBA" id="ARBA00025772"/>
    </source>
</evidence>
<keyword evidence="13" id="KW-1185">Reference proteome</keyword>
<dbReference type="GO" id="GO:0015628">
    <property type="term" value="P:protein secretion by the type II secretion system"/>
    <property type="evidence" value="ECO:0007669"/>
    <property type="project" value="InterPro"/>
</dbReference>
<dbReference type="GO" id="GO:0005886">
    <property type="term" value="C:plasma membrane"/>
    <property type="evidence" value="ECO:0007669"/>
    <property type="project" value="UniProtKB-SubCell"/>
</dbReference>
<dbReference type="OrthoDB" id="8481584at2"/>
<keyword evidence="8" id="KW-0472">Membrane</keyword>
<feature type="domain" description="General secretion pathway GspH" evidence="11">
    <location>
        <begin position="34"/>
        <end position="133"/>
    </location>
</feature>
<evidence type="ECO:0000256" key="10">
    <source>
        <dbReference type="ARBA" id="ARBA00030775"/>
    </source>
</evidence>
<dbReference type="Proteomes" id="UP000232638">
    <property type="component" value="Chromosome"/>
</dbReference>
<comment type="similarity">
    <text evidence="9">Belongs to the GSP H family.</text>
</comment>
<name>A0A2K8U2Y3_9GAMM</name>
<sequence length="145" mass="15426">MVELLVVMAIAALLLTAVPPLISAAFPGVELKAAARRTAAALRLARESAIRTGADAALVVDVQERTFALTGMRTLSLPSQVHVKLNAASREMLDDRRGAVRFFPDGSSTGGVIILTRDTANGGAGYQVGVNWLTGRVRMAPWERE</sequence>
<keyword evidence="5" id="KW-0997">Cell inner membrane</keyword>
<evidence type="ECO:0000256" key="3">
    <source>
        <dbReference type="ARBA" id="ARBA00022475"/>
    </source>
</evidence>
<gene>
    <name evidence="12" type="ORF">THSYN_02495</name>
</gene>
<protein>
    <recommendedName>
        <fullName evidence="2">Type II secretion system protein H</fullName>
    </recommendedName>
    <alternativeName>
        <fullName evidence="10">General secretion pathway protein H</fullName>
    </alternativeName>
</protein>
<evidence type="ECO:0000256" key="6">
    <source>
        <dbReference type="ARBA" id="ARBA00022692"/>
    </source>
</evidence>
<evidence type="ECO:0000313" key="13">
    <source>
        <dbReference type="Proteomes" id="UP000232638"/>
    </source>
</evidence>
<dbReference type="GO" id="GO:0015627">
    <property type="term" value="C:type II protein secretion system complex"/>
    <property type="evidence" value="ECO:0007669"/>
    <property type="project" value="InterPro"/>
</dbReference>
<dbReference type="KEGG" id="tsy:THSYN_02495"/>
<dbReference type="SUPFAM" id="SSF54523">
    <property type="entry name" value="Pili subunits"/>
    <property type="match status" value="1"/>
</dbReference>
<keyword evidence="6" id="KW-0812">Transmembrane</keyword>
<evidence type="ECO:0000256" key="4">
    <source>
        <dbReference type="ARBA" id="ARBA00022481"/>
    </source>
</evidence>
<dbReference type="Pfam" id="PF12019">
    <property type="entry name" value="GspH"/>
    <property type="match status" value="1"/>
</dbReference>
<dbReference type="InterPro" id="IPR022346">
    <property type="entry name" value="T2SS_GspH"/>
</dbReference>
<proteinExistence type="inferred from homology"/>
<keyword evidence="4" id="KW-0488">Methylation</keyword>
<keyword evidence="3" id="KW-1003">Cell membrane</keyword>
<evidence type="ECO:0000256" key="8">
    <source>
        <dbReference type="ARBA" id="ARBA00023136"/>
    </source>
</evidence>
<evidence type="ECO:0000256" key="7">
    <source>
        <dbReference type="ARBA" id="ARBA00022989"/>
    </source>
</evidence>
<dbReference type="AlphaFoldDB" id="A0A2K8U2Y3"/>
<dbReference type="InterPro" id="IPR045584">
    <property type="entry name" value="Pilin-like"/>
</dbReference>
<evidence type="ECO:0000256" key="1">
    <source>
        <dbReference type="ARBA" id="ARBA00004377"/>
    </source>
</evidence>
<evidence type="ECO:0000256" key="2">
    <source>
        <dbReference type="ARBA" id="ARBA00021549"/>
    </source>
</evidence>